<keyword evidence="5 7" id="KW-0472">Membrane</keyword>
<organism evidence="9 10">
    <name type="scientific">Streptacidiphilus alkalitolerans</name>
    <dbReference type="NCBI Taxonomy" id="3342712"/>
    <lineage>
        <taxon>Bacteria</taxon>
        <taxon>Bacillati</taxon>
        <taxon>Actinomycetota</taxon>
        <taxon>Actinomycetes</taxon>
        <taxon>Kitasatosporales</taxon>
        <taxon>Streptomycetaceae</taxon>
        <taxon>Streptacidiphilus</taxon>
    </lineage>
</organism>
<dbReference type="EMBL" id="JBHEZY010000005">
    <property type="protein sequence ID" value="MFC1432009.1"/>
    <property type="molecule type" value="Genomic_DNA"/>
</dbReference>
<evidence type="ECO:0000313" key="9">
    <source>
        <dbReference type="EMBL" id="MFC1432009.1"/>
    </source>
</evidence>
<feature type="transmembrane region" description="Helical" evidence="7">
    <location>
        <begin position="382"/>
        <end position="401"/>
    </location>
</feature>
<sequence length="448" mass="45752">MEERPLVPLHRNRDYQRLWIAHALSGFGSQASYIALPLVLLVATHSATDFGLVTFAEVFASVFAGLPAGLLVDRLPRKAVLVCCDLARTLVFALFTLAVVSHRVSLPLALAVAVLNSVFSAPFSPAASAALRHVVPREQLTAAVSLSQARAAAATLAGPLLGAALYTIAPALPFLVDAGSYLASAACLSLVRLPTGPPAKTKAGTAAEPGPGLLRDLTAGLAEVRRSPFLRYTLVNAALVNLAFAGIVLTLMTEGASSSSGGLHNGLLIAVSGAGNLVGSLFCARAGRAFSPRTLVLAVCWSTALLTPLLALDTGLAPAAVVIALCCLATPAANAVISAARLHTVPDHLQGRVQAACGFIPLLVVPFGPLATGILLDHVPVGTVLLLNAGLLLALALYSTLSSGLRNIPDLRPPAVVATPAVPSDGPSAAARPRGIRPASAHGRAADR</sequence>
<dbReference type="InterPro" id="IPR036259">
    <property type="entry name" value="MFS_trans_sf"/>
</dbReference>
<evidence type="ECO:0000256" key="4">
    <source>
        <dbReference type="ARBA" id="ARBA00022989"/>
    </source>
</evidence>
<dbReference type="InterPro" id="IPR020846">
    <property type="entry name" value="MFS_dom"/>
</dbReference>
<accession>A0ABV6X1C4</accession>
<keyword evidence="3 7" id="KW-0812">Transmembrane</keyword>
<dbReference type="Pfam" id="PF07690">
    <property type="entry name" value="MFS_1"/>
    <property type="match status" value="1"/>
</dbReference>
<evidence type="ECO:0000256" key="3">
    <source>
        <dbReference type="ARBA" id="ARBA00022692"/>
    </source>
</evidence>
<dbReference type="Proteomes" id="UP001592530">
    <property type="component" value="Unassembled WGS sequence"/>
</dbReference>
<dbReference type="CDD" id="cd06173">
    <property type="entry name" value="MFS_MefA_like"/>
    <property type="match status" value="1"/>
</dbReference>
<evidence type="ECO:0000256" key="6">
    <source>
        <dbReference type="SAM" id="MobiDB-lite"/>
    </source>
</evidence>
<feature type="transmembrane region" description="Helical" evidence="7">
    <location>
        <begin position="355"/>
        <end position="376"/>
    </location>
</feature>
<reference evidence="9 10" key="1">
    <citation type="submission" date="2024-09" db="EMBL/GenBank/DDBJ databases">
        <authorList>
            <person name="Lee S.D."/>
        </authorList>
    </citation>
    <scope>NUCLEOTIDE SEQUENCE [LARGE SCALE GENOMIC DNA]</scope>
    <source>
        <strain evidence="9 10">N1-3</strain>
    </source>
</reference>
<keyword evidence="4 7" id="KW-1133">Transmembrane helix</keyword>
<feature type="transmembrane region" description="Helical" evidence="7">
    <location>
        <begin position="151"/>
        <end position="168"/>
    </location>
</feature>
<evidence type="ECO:0000313" key="10">
    <source>
        <dbReference type="Proteomes" id="UP001592530"/>
    </source>
</evidence>
<feature type="transmembrane region" description="Helical" evidence="7">
    <location>
        <begin position="229"/>
        <end position="251"/>
    </location>
</feature>
<feature type="transmembrane region" description="Helical" evidence="7">
    <location>
        <begin position="295"/>
        <end position="312"/>
    </location>
</feature>
<feature type="transmembrane region" description="Helical" evidence="7">
    <location>
        <begin position="318"/>
        <end position="343"/>
    </location>
</feature>
<feature type="transmembrane region" description="Helical" evidence="7">
    <location>
        <begin position="79"/>
        <end position="100"/>
    </location>
</feature>
<dbReference type="PANTHER" id="PTHR23513:SF6">
    <property type="entry name" value="MAJOR FACILITATOR SUPERFAMILY ASSOCIATED DOMAIN-CONTAINING PROTEIN"/>
    <property type="match status" value="1"/>
</dbReference>
<proteinExistence type="predicted"/>
<dbReference type="PANTHER" id="PTHR23513">
    <property type="entry name" value="INTEGRAL MEMBRANE EFFLUX PROTEIN-RELATED"/>
    <property type="match status" value="1"/>
</dbReference>
<feature type="domain" description="Major facilitator superfamily (MFS) profile" evidence="8">
    <location>
        <begin position="14"/>
        <end position="406"/>
    </location>
</feature>
<feature type="region of interest" description="Disordered" evidence="6">
    <location>
        <begin position="419"/>
        <end position="448"/>
    </location>
</feature>
<comment type="caution">
    <text evidence="9">The sequence shown here is derived from an EMBL/GenBank/DDBJ whole genome shotgun (WGS) entry which is preliminary data.</text>
</comment>
<gene>
    <name evidence="9" type="ORF">ACEZDB_15280</name>
</gene>
<evidence type="ECO:0000256" key="5">
    <source>
        <dbReference type="ARBA" id="ARBA00023136"/>
    </source>
</evidence>
<feature type="transmembrane region" description="Helical" evidence="7">
    <location>
        <begin position="50"/>
        <end position="72"/>
    </location>
</feature>
<comment type="subcellular location">
    <subcellularLocation>
        <location evidence="1">Cell membrane</location>
        <topology evidence="1">Multi-pass membrane protein</topology>
    </subcellularLocation>
</comment>
<feature type="transmembrane region" description="Helical" evidence="7">
    <location>
        <begin position="20"/>
        <end position="44"/>
    </location>
</feature>
<dbReference type="SUPFAM" id="SSF103473">
    <property type="entry name" value="MFS general substrate transporter"/>
    <property type="match status" value="1"/>
</dbReference>
<keyword evidence="2" id="KW-1003">Cell membrane</keyword>
<feature type="transmembrane region" description="Helical" evidence="7">
    <location>
        <begin position="263"/>
        <end position="283"/>
    </location>
</feature>
<evidence type="ECO:0000259" key="8">
    <source>
        <dbReference type="PROSITE" id="PS50850"/>
    </source>
</evidence>
<protein>
    <submittedName>
        <fullName evidence="9">MFS transporter</fullName>
    </submittedName>
</protein>
<dbReference type="InterPro" id="IPR011701">
    <property type="entry name" value="MFS"/>
</dbReference>
<evidence type="ECO:0000256" key="1">
    <source>
        <dbReference type="ARBA" id="ARBA00004651"/>
    </source>
</evidence>
<evidence type="ECO:0000256" key="2">
    <source>
        <dbReference type="ARBA" id="ARBA00022475"/>
    </source>
</evidence>
<name>A0ABV6X1C4_9ACTN</name>
<dbReference type="RefSeq" id="WP_380553335.1">
    <property type="nucleotide sequence ID" value="NZ_JBHEZY010000005.1"/>
</dbReference>
<evidence type="ECO:0000256" key="7">
    <source>
        <dbReference type="SAM" id="Phobius"/>
    </source>
</evidence>
<dbReference type="PROSITE" id="PS50850">
    <property type="entry name" value="MFS"/>
    <property type="match status" value="1"/>
</dbReference>
<dbReference type="Gene3D" id="1.20.1250.20">
    <property type="entry name" value="MFS general substrate transporter like domains"/>
    <property type="match status" value="1"/>
</dbReference>